<reference evidence="1 2" key="1">
    <citation type="submission" date="2019-06" db="EMBL/GenBank/DDBJ databases">
        <title>WGS assembly of Gossypium darwinii.</title>
        <authorList>
            <person name="Chen Z.J."/>
            <person name="Sreedasyam A."/>
            <person name="Ando A."/>
            <person name="Song Q."/>
            <person name="De L."/>
            <person name="Hulse-Kemp A."/>
            <person name="Ding M."/>
            <person name="Ye W."/>
            <person name="Kirkbride R."/>
            <person name="Jenkins J."/>
            <person name="Plott C."/>
            <person name="Lovell J."/>
            <person name="Lin Y.-M."/>
            <person name="Vaughn R."/>
            <person name="Liu B."/>
            <person name="Li W."/>
            <person name="Simpson S."/>
            <person name="Scheffler B."/>
            <person name="Saski C."/>
            <person name="Grover C."/>
            <person name="Hu G."/>
            <person name="Conover J."/>
            <person name="Carlson J."/>
            <person name="Shu S."/>
            <person name="Boston L."/>
            <person name="Williams M."/>
            <person name="Peterson D."/>
            <person name="Mcgee K."/>
            <person name="Jones D."/>
            <person name="Wendel J."/>
            <person name="Stelly D."/>
            <person name="Grimwood J."/>
            <person name="Schmutz J."/>
        </authorList>
    </citation>
    <scope>NUCLEOTIDE SEQUENCE [LARGE SCALE GENOMIC DNA]</scope>
    <source>
        <strain evidence="1">1808015.09</strain>
    </source>
</reference>
<proteinExistence type="predicted"/>
<sequence length="84" mass="9753">MTPFHDLHKTRPKASQPSLRLHIRPTTIKQKPNLVSFDHKSEGFSIINPHNPYLCFDFFKANKDSRAFIIISVEAVVLQTWRGH</sequence>
<dbReference type="AlphaFoldDB" id="A0A5D2HAD3"/>
<dbReference type="EMBL" id="CM017689">
    <property type="protein sequence ID" value="TYH27242.1"/>
    <property type="molecule type" value="Genomic_DNA"/>
</dbReference>
<keyword evidence="2" id="KW-1185">Reference proteome</keyword>
<organism evidence="1 2">
    <name type="scientific">Gossypium darwinii</name>
    <name type="common">Darwin's cotton</name>
    <name type="synonym">Gossypium barbadense var. darwinii</name>
    <dbReference type="NCBI Taxonomy" id="34276"/>
    <lineage>
        <taxon>Eukaryota</taxon>
        <taxon>Viridiplantae</taxon>
        <taxon>Streptophyta</taxon>
        <taxon>Embryophyta</taxon>
        <taxon>Tracheophyta</taxon>
        <taxon>Spermatophyta</taxon>
        <taxon>Magnoliopsida</taxon>
        <taxon>eudicotyledons</taxon>
        <taxon>Gunneridae</taxon>
        <taxon>Pentapetalae</taxon>
        <taxon>rosids</taxon>
        <taxon>malvids</taxon>
        <taxon>Malvales</taxon>
        <taxon>Malvaceae</taxon>
        <taxon>Malvoideae</taxon>
        <taxon>Gossypium</taxon>
    </lineage>
</organism>
<evidence type="ECO:0000313" key="1">
    <source>
        <dbReference type="EMBL" id="TYH27242.1"/>
    </source>
</evidence>
<evidence type="ECO:0000313" key="2">
    <source>
        <dbReference type="Proteomes" id="UP000323506"/>
    </source>
</evidence>
<gene>
    <name evidence="1" type="ORF">ES288_A02G053500v1</name>
</gene>
<name>A0A5D2HAD3_GOSDA</name>
<dbReference type="Proteomes" id="UP000323506">
    <property type="component" value="Chromosome A02"/>
</dbReference>
<accession>A0A5D2HAD3</accession>
<protein>
    <submittedName>
        <fullName evidence="1">Uncharacterized protein</fullName>
    </submittedName>
</protein>